<dbReference type="AlphaFoldDB" id="A0A653DI84"/>
<proteinExistence type="predicted"/>
<organism evidence="1 2">
    <name type="scientific">Callosobruchus maculatus</name>
    <name type="common">Southern cowpea weevil</name>
    <name type="synonym">Pulse bruchid</name>
    <dbReference type="NCBI Taxonomy" id="64391"/>
    <lineage>
        <taxon>Eukaryota</taxon>
        <taxon>Metazoa</taxon>
        <taxon>Ecdysozoa</taxon>
        <taxon>Arthropoda</taxon>
        <taxon>Hexapoda</taxon>
        <taxon>Insecta</taxon>
        <taxon>Pterygota</taxon>
        <taxon>Neoptera</taxon>
        <taxon>Endopterygota</taxon>
        <taxon>Coleoptera</taxon>
        <taxon>Polyphaga</taxon>
        <taxon>Cucujiformia</taxon>
        <taxon>Chrysomeloidea</taxon>
        <taxon>Chrysomelidae</taxon>
        <taxon>Bruchinae</taxon>
        <taxon>Bruchini</taxon>
        <taxon>Callosobruchus</taxon>
    </lineage>
</organism>
<protein>
    <recommendedName>
        <fullName evidence="3">Tc1-like transposase DDE domain-containing protein</fullName>
    </recommendedName>
</protein>
<evidence type="ECO:0000313" key="1">
    <source>
        <dbReference type="EMBL" id="VEN59567.1"/>
    </source>
</evidence>
<reference evidence="1 2" key="1">
    <citation type="submission" date="2019-01" db="EMBL/GenBank/DDBJ databases">
        <authorList>
            <person name="Sayadi A."/>
        </authorList>
    </citation>
    <scope>NUCLEOTIDE SEQUENCE [LARGE SCALE GENOMIC DNA]</scope>
</reference>
<keyword evidence="2" id="KW-1185">Reference proteome</keyword>
<dbReference type="Gene3D" id="3.30.420.10">
    <property type="entry name" value="Ribonuclease H-like superfamily/Ribonuclease H"/>
    <property type="match status" value="1"/>
</dbReference>
<dbReference type="EMBL" id="CAACVG010012056">
    <property type="protein sequence ID" value="VEN59567.1"/>
    <property type="molecule type" value="Genomic_DNA"/>
</dbReference>
<sequence>MKVLANFRKNVLTSIIGNYLEGRLSTIKQVHKQPISMNSEENKRKRAEYVTALNRYIELGEQIVWIDQTNFNLFCRRTRGRSRVGVRAVQHLPAERGPNVYLIGAISPVGVVTMERRRGSFSSDSANIWITNLLQ</sequence>
<dbReference type="InterPro" id="IPR036397">
    <property type="entry name" value="RNaseH_sf"/>
</dbReference>
<evidence type="ECO:0008006" key="3">
    <source>
        <dbReference type="Google" id="ProtNLM"/>
    </source>
</evidence>
<gene>
    <name evidence="1" type="ORF">CALMAC_LOCUS17533</name>
</gene>
<dbReference type="Proteomes" id="UP000410492">
    <property type="component" value="Unassembled WGS sequence"/>
</dbReference>
<evidence type="ECO:0000313" key="2">
    <source>
        <dbReference type="Proteomes" id="UP000410492"/>
    </source>
</evidence>
<name>A0A653DI84_CALMS</name>
<accession>A0A653DI84</accession>
<dbReference type="GO" id="GO:0003676">
    <property type="term" value="F:nucleic acid binding"/>
    <property type="evidence" value="ECO:0007669"/>
    <property type="project" value="InterPro"/>
</dbReference>
<dbReference type="OrthoDB" id="7744248at2759"/>